<evidence type="ECO:0000256" key="3">
    <source>
        <dbReference type="ARBA" id="ARBA00022729"/>
    </source>
</evidence>
<dbReference type="InterPro" id="IPR046956">
    <property type="entry name" value="RLP23-like"/>
</dbReference>
<evidence type="ECO:0000313" key="8">
    <source>
        <dbReference type="Proteomes" id="UP000224567"/>
    </source>
</evidence>
<dbReference type="AlphaFoldDB" id="A0A2G2XLM2"/>
<keyword evidence="5" id="KW-0472">Membrane</keyword>
<protein>
    <submittedName>
        <fullName evidence="7">Uncharacterized protein</fullName>
    </submittedName>
</protein>
<dbReference type="OrthoDB" id="1301710at2759"/>
<evidence type="ECO:0000256" key="5">
    <source>
        <dbReference type="ARBA" id="ARBA00023136"/>
    </source>
</evidence>
<keyword evidence="4" id="KW-1133">Transmembrane helix</keyword>
<evidence type="ECO:0000313" key="7">
    <source>
        <dbReference type="EMBL" id="PHT58382.1"/>
    </source>
</evidence>
<dbReference type="InterPro" id="IPR032675">
    <property type="entry name" value="LRR_dom_sf"/>
</dbReference>
<comment type="caution">
    <text evidence="7">The sequence shown here is derived from an EMBL/GenBank/DDBJ whole genome shotgun (WGS) entry which is preliminary data.</text>
</comment>
<dbReference type="GO" id="GO:0016020">
    <property type="term" value="C:membrane"/>
    <property type="evidence" value="ECO:0007669"/>
    <property type="project" value="UniProtKB-SubCell"/>
</dbReference>
<dbReference type="PANTHER" id="PTHR48061">
    <property type="entry name" value="LEUCINE-RICH REPEAT RECEPTOR PROTEIN KINASE EMS1-LIKE-RELATED"/>
    <property type="match status" value="1"/>
</dbReference>
<dbReference type="Gene3D" id="3.80.10.10">
    <property type="entry name" value="Ribonuclease Inhibitor"/>
    <property type="match status" value="1"/>
</dbReference>
<evidence type="ECO:0000256" key="2">
    <source>
        <dbReference type="ARBA" id="ARBA00022692"/>
    </source>
</evidence>
<comment type="subcellular location">
    <subcellularLocation>
        <location evidence="1">Membrane</location>
        <topology evidence="1">Single-pass type I membrane protein</topology>
    </subcellularLocation>
</comment>
<organism evidence="7 8">
    <name type="scientific">Capsicum baccatum</name>
    <name type="common">Peruvian pepper</name>
    <dbReference type="NCBI Taxonomy" id="33114"/>
    <lineage>
        <taxon>Eukaryota</taxon>
        <taxon>Viridiplantae</taxon>
        <taxon>Streptophyta</taxon>
        <taxon>Embryophyta</taxon>
        <taxon>Tracheophyta</taxon>
        <taxon>Spermatophyta</taxon>
        <taxon>Magnoliopsida</taxon>
        <taxon>eudicotyledons</taxon>
        <taxon>Gunneridae</taxon>
        <taxon>Pentapetalae</taxon>
        <taxon>asterids</taxon>
        <taxon>lamiids</taxon>
        <taxon>Solanales</taxon>
        <taxon>Solanaceae</taxon>
        <taxon>Solanoideae</taxon>
        <taxon>Capsiceae</taxon>
        <taxon>Capsicum</taxon>
    </lineage>
</organism>
<accession>A0A2G2XLM2</accession>
<gene>
    <name evidence="7" type="ORF">CQW23_00745</name>
</gene>
<reference evidence="8" key="2">
    <citation type="journal article" date="2017" name="J. Anim. Genet.">
        <title>Multiple reference genome sequences of hot pepper reveal the massive evolution of plant disease resistance genes by retroduplication.</title>
        <authorList>
            <person name="Kim S."/>
            <person name="Park J."/>
            <person name="Yeom S.-I."/>
            <person name="Kim Y.-M."/>
            <person name="Seo E."/>
            <person name="Kim K.-T."/>
            <person name="Kim M.-S."/>
            <person name="Lee J.M."/>
            <person name="Cheong K."/>
            <person name="Shin H.-S."/>
            <person name="Kim S.-B."/>
            <person name="Han K."/>
            <person name="Lee J."/>
            <person name="Park M."/>
            <person name="Lee H.-A."/>
            <person name="Lee H.-Y."/>
            <person name="Lee Y."/>
            <person name="Oh S."/>
            <person name="Lee J.H."/>
            <person name="Choi E."/>
            <person name="Choi E."/>
            <person name="Lee S.E."/>
            <person name="Jeon J."/>
            <person name="Kim H."/>
            <person name="Choi G."/>
            <person name="Song H."/>
            <person name="Lee J."/>
            <person name="Lee S.-C."/>
            <person name="Kwon J.-K."/>
            <person name="Lee H.-Y."/>
            <person name="Koo N."/>
            <person name="Hong Y."/>
            <person name="Kim R.W."/>
            <person name="Kang W.-H."/>
            <person name="Huh J.H."/>
            <person name="Kang B.-C."/>
            <person name="Yang T.-J."/>
            <person name="Lee Y.-H."/>
            <person name="Bennetzen J.L."/>
            <person name="Choi D."/>
        </authorList>
    </citation>
    <scope>NUCLEOTIDE SEQUENCE [LARGE SCALE GENOMIC DNA]</scope>
    <source>
        <strain evidence="8">cv. PBC81</strain>
    </source>
</reference>
<dbReference type="PANTHER" id="PTHR48061:SF38">
    <property type="entry name" value="SERINE_THREONINE-PROTEIN KINASE BRI1"/>
    <property type="match status" value="1"/>
</dbReference>
<reference evidence="7 8" key="1">
    <citation type="journal article" date="2017" name="Genome Biol.">
        <title>New reference genome sequences of hot pepper reveal the massive evolution of plant disease-resistance genes by retroduplication.</title>
        <authorList>
            <person name="Kim S."/>
            <person name="Park J."/>
            <person name="Yeom S.I."/>
            <person name="Kim Y.M."/>
            <person name="Seo E."/>
            <person name="Kim K.T."/>
            <person name="Kim M.S."/>
            <person name="Lee J.M."/>
            <person name="Cheong K."/>
            <person name="Shin H.S."/>
            <person name="Kim S.B."/>
            <person name="Han K."/>
            <person name="Lee J."/>
            <person name="Park M."/>
            <person name="Lee H.A."/>
            <person name="Lee H.Y."/>
            <person name="Lee Y."/>
            <person name="Oh S."/>
            <person name="Lee J.H."/>
            <person name="Choi E."/>
            <person name="Choi E."/>
            <person name="Lee S.E."/>
            <person name="Jeon J."/>
            <person name="Kim H."/>
            <person name="Choi G."/>
            <person name="Song H."/>
            <person name="Lee J."/>
            <person name="Lee S.C."/>
            <person name="Kwon J.K."/>
            <person name="Lee H.Y."/>
            <person name="Koo N."/>
            <person name="Hong Y."/>
            <person name="Kim R.W."/>
            <person name="Kang W.H."/>
            <person name="Huh J.H."/>
            <person name="Kang B.C."/>
            <person name="Yang T.J."/>
            <person name="Lee Y.H."/>
            <person name="Bennetzen J.L."/>
            <person name="Choi D."/>
        </authorList>
    </citation>
    <scope>NUCLEOTIDE SEQUENCE [LARGE SCALE GENOMIC DNA]</scope>
    <source>
        <strain evidence="8">cv. PBC81</strain>
    </source>
</reference>
<evidence type="ECO:0000256" key="4">
    <source>
        <dbReference type="ARBA" id="ARBA00022989"/>
    </source>
</evidence>
<dbReference type="EMBL" id="MLFT02000001">
    <property type="protein sequence ID" value="PHT58382.1"/>
    <property type="molecule type" value="Genomic_DNA"/>
</dbReference>
<evidence type="ECO:0000256" key="6">
    <source>
        <dbReference type="ARBA" id="ARBA00023180"/>
    </source>
</evidence>
<keyword evidence="3" id="KW-0732">Signal</keyword>
<evidence type="ECO:0000256" key="1">
    <source>
        <dbReference type="ARBA" id="ARBA00004479"/>
    </source>
</evidence>
<keyword evidence="8" id="KW-1185">Reference proteome</keyword>
<keyword evidence="2" id="KW-0812">Transmembrane</keyword>
<dbReference type="SUPFAM" id="SSF52047">
    <property type="entry name" value="RNI-like"/>
    <property type="match status" value="1"/>
</dbReference>
<proteinExistence type="predicted"/>
<keyword evidence="6" id="KW-0325">Glycoprotein</keyword>
<name>A0A2G2XLM2_CAPBA</name>
<dbReference type="Proteomes" id="UP000224567">
    <property type="component" value="Unassembled WGS sequence"/>
</dbReference>
<sequence>MGWHYLCDGFTGRVIGLDLSWSLTKLGHLQRLNLAFNYLDDFPLGNNIGEHNSLTHLNLSHLGFNVGEMIPPGLLKVVYKLISLDISNNYYTLQVSKTNFRSLVQNLTNYLQLLLFDLGHVQFELPKNFSSSFRKLSLQDTGMFGDISDSQLFHLPNLRVLRLGWNPLIMPNFNWSFSGSILELDFSQTGIFGKVPDSIGNLHSLWYLHLENCHLSGSVP</sequence>